<dbReference type="EMBL" id="CP011376">
    <property type="protein sequence ID" value="AKG07082.1"/>
    <property type="molecule type" value="Genomic_DNA"/>
</dbReference>
<evidence type="ECO:0008006" key="3">
    <source>
        <dbReference type="Google" id="ProtNLM"/>
    </source>
</evidence>
<accession>A0AAC8T7K0</accession>
<protein>
    <recommendedName>
        <fullName evidence="3">HEAT repeat domain-containing protein</fullName>
    </recommendedName>
</protein>
<dbReference type="AlphaFoldDB" id="A0AAC8T7K0"/>
<organism evidence="1 2">
    <name type="scientific">Moraxella bovoculi</name>
    <dbReference type="NCBI Taxonomy" id="386891"/>
    <lineage>
        <taxon>Bacteria</taxon>
        <taxon>Pseudomonadati</taxon>
        <taxon>Pseudomonadota</taxon>
        <taxon>Gammaproteobacteria</taxon>
        <taxon>Moraxellales</taxon>
        <taxon>Moraxellaceae</taxon>
        <taxon>Moraxella</taxon>
    </lineage>
</organism>
<evidence type="ECO:0000313" key="1">
    <source>
        <dbReference type="EMBL" id="AKG07082.1"/>
    </source>
</evidence>
<dbReference type="RefSeq" id="WP_046697152.1">
    <property type="nucleotide sequence ID" value="NZ_CP011376.1"/>
</dbReference>
<name>A0AAC8T7K0_9GAMM</name>
<sequence>MISYFDDYISSDFSENYWFDEASIIASDLLSDFSVLDWQDLEKIIEYKDRPWIEKLSYLLGDFDNQYSINILLKILEKDDDVAIYVLSSLSEIIGKNNVFIAENSIEFQNLLLKLKSYSYRDDSKINKIILENAIKNISS</sequence>
<dbReference type="Proteomes" id="UP000077465">
    <property type="component" value="Chromosome"/>
</dbReference>
<evidence type="ECO:0000313" key="2">
    <source>
        <dbReference type="Proteomes" id="UP000077465"/>
    </source>
</evidence>
<proteinExistence type="predicted"/>
<reference evidence="1 2" key="1">
    <citation type="submission" date="2015-05" db="EMBL/GenBank/DDBJ databases">
        <authorList>
            <person name="Dickey A."/>
            <person name="Clawson M."/>
            <person name="Bono J."/>
            <person name="Loy J.D."/>
        </authorList>
    </citation>
    <scope>NUCLEOTIDE SEQUENCE [LARGE SCALE GENOMIC DNA]</scope>
    <source>
        <strain evidence="1 2">22581</strain>
    </source>
</reference>
<gene>
    <name evidence="1" type="ORF">AAX06_01570</name>
</gene>